<evidence type="ECO:0000313" key="12">
    <source>
        <dbReference type="Proteomes" id="UP000827892"/>
    </source>
</evidence>
<dbReference type="PANTHER" id="PTHR18861:SF0">
    <property type="entry name" value="BRUCHPILOT, ISOFORM J"/>
    <property type="match status" value="1"/>
</dbReference>
<feature type="region of interest" description="Disordered" evidence="10">
    <location>
        <begin position="874"/>
        <end position="898"/>
    </location>
</feature>
<dbReference type="GO" id="GO:0098793">
    <property type="term" value="C:presynapse"/>
    <property type="evidence" value="ECO:0007669"/>
    <property type="project" value="UniProtKB-ARBA"/>
</dbReference>
<keyword evidence="2" id="KW-0963">Cytoplasm</keyword>
<feature type="coiled-coil region" evidence="9">
    <location>
        <begin position="223"/>
        <end position="272"/>
    </location>
</feature>
<feature type="region of interest" description="Disordered" evidence="10">
    <location>
        <begin position="35"/>
        <end position="109"/>
    </location>
</feature>
<evidence type="ECO:0000256" key="4">
    <source>
        <dbReference type="ARBA" id="ARBA00023018"/>
    </source>
</evidence>
<evidence type="ECO:0000256" key="3">
    <source>
        <dbReference type="ARBA" id="ARBA00022553"/>
    </source>
</evidence>
<dbReference type="Pfam" id="PF10174">
    <property type="entry name" value="Cast"/>
    <property type="match status" value="2"/>
</dbReference>
<comment type="subcellular location">
    <subcellularLocation>
        <location evidence="1">Cytoplasm</location>
        <location evidence="1">Cytoskeleton</location>
    </subcellularLocation>
    <subcellularLocation>
        <location evidence="8">Presynapse</location>
    </subcellularLocation>
</comment>
<feature type="region of interest" description="Disordered" evidence="10">
    <location>
        <begin position="685"/>
        <end position="712"/>
    </location>
</feature>
<evidence type="ECO:0000256" key="7">
    <source>
        <dbReference type="ARBA" id="ARBA00023273"/>
    </source>
</evidence>
<keyword evidence="6" id="KW-0206">Cytoskeleton</keyword>
<sequence>MGTAGPSPKDVLIDVGLKDSYKKLDRGVGWYGNGLDGDWPSSYNEHQVPGPSNYPDQHSMAPGPAPYSSRTSVMNSTGRNSMGYPSVPPNTSISAASRRQPLQRQHRSMDGLGVLDAYKDSLDYPDTLMQPVGTSGKPIHQPSYLPLEISTSHPHHGAHQFTRGNSLALSNPVPTQNAFWQNNMATTSVPAPGVQDYDLMQPGMSRLNLNSLNPSGINLAREYEQLKVEYDTIMEKLNQTMNSIKTFWSPELKRERQMRRDEANRIAHLERMVQSGGIGGNEYGLGSTNEALQLRMELRERDERIRQLTTALESGSSHGAMDGRVRELEDTIMRLQDLLTTKEAQSMMASQDPSGRQAIENALRRIDEKQARIVELEDELMRQRMGRSNQPRDFTDKNLSGHEMSTMRMKMDRSEVELAEKKQELMGCQSRMQTAEQTANEMKSHLQVLKDQLTNREQHNTLLQGDVDALRQKLDSKNKQLEQKDERIAVLERDLSSAKADVSDKTELIRQTEIKTSQLIGRIDSLENTVREKEQDLDRAKIRLLSHPDVQKEKEMTERIEQGERERIRLQEHIDQLRRNSEKEHLEQQKTYQNEMTQLRGTIENLQKELADRDILLESQNEKIGDMNRDLNQAKKRLDDAMVDKGTDELRMDVEDARKEVEKLLKMVHSLEKENLNLTAQIKQNAEKTTVPPSSGSVAGTLTKSSNQQSNLHKRIEELEEALRESVSITAEREVHLSQQKHHLQQVSSQLNEARKEISDLRRNKQSVSEGGDRDQMIRAIETERRQHLEQLFQLKQEALLAAISEKDTHLALLEKSRGPRDEIETIRRHKDALIRKLKQENERRAMVAHPDPTISMNAMASVIPGAPLPAPIIPGTIGHPPQSHQNPHDDDADGIWA</sequence>
<keyword evidence="5 9" id="KW-0175">Coiled coil</keyword>
<dbReference type="InterPro" id="IPR019323">
    <property type="entry name" value="ELKS/CAST"/>
</dbReference>
<feature type="compositionally biased region" description="Polar residues" evidence="10">
    <location>
        <begin position="68"/>
        <end position="80"/>
    </location>
</feature>
<dbReference type="Proteomes" id="UP000827892">
    <property type="component" value="Chromosome IV"/>
</dbReference>
<keyword evidence="7" id="KW-0966">Cell projection</keyword>
<keyword evidence="4" id="KW-0770">Synapse</keyword>
<feature type="compositionally biased region" description="Polar residues" evidence="10">
    <location>
        <begin position="89"/>
        <end position="103"/>
    </location>
</feature>
<feature type="compositionally biased region" description="Polar residues" evidence="10">
    <location>
        <begin position="685"/>
        <end position="711"/>
    </location>
</feature>
<gene>
    <name evidence="11" type="ORF">L3Y34_005437</name>
</gene>
<protein>
    <recommendedName>
        <fullName evidence="13">Protein CBR-ELKS-1</fullName>
    </recommendedName>
</protein>
<evidence type="ECO:0000256" key="9">
    <source>
        <dbReference type="SAM" id="Coils"/>
    </source>
</evidence>
<evidence type="ECO:0008006" key="13">
    <source>
        <dbReference type="Google" id="ProtNLM"/>
    </source>
</evidence>
<reference evidence="11 12" key="1">
    <citation type="submission" date="2022-05" db="EMBL/GenBank/DDBJ databases">
        <title>Chromosome-level reference genomes for two strains of Caenorhabditis briggsae: an improved platform for comparative genomics.</title>
        <authorList>
            <person name="Stevens L."/>
            <person name="Andersen E.C."/>
        </authorList>
    </citation>
    <scope>NUCLEOTIDE SEQUENCE [LARGE SCALE GENOMIC DNA]</scope>
    <source>
        <strain evidence="11">QX1410_ONT</strain>
        <tissue evidence="11">Whole-organism</tissue>
    </source>
</reference>
<name>A0AAE9AEM9_CAEBR</name>
<accession>A0AAE9AEM9</accession>
<evidence type="ECO:0000256" key="10">
    <source>
        <dbReference type="SAM" id="MobiDB-lite"/>
    </source>
</evidence>
<evidence type="ECO:0000256" key="5">
    <source>
        <dbReference type="ARBA" id="ARBA00023054"/>
    </source>
</evidence>
<dbReference type="AlphaFoldDB" id="A0AAE9AEM9"/>
<dbReference type="GO" id="GO:0005856">
    <property type="term" value="C:cytoskeleton"/>
    <property type="evidence" value="ECO:0007669"/>
    <property type="project" value="UniProtKB-SubCell"/>
</dbReference>
<evidence type="ECO:0000256" key="6">
    <source>
        <dbReference type="ARBA" id="ARBA00023212"/>
    </source>
</evidence>
<organism evidence="11 12">
    <name type="scientific">Caenorhabditis briggsae</name>
    <dbReference type="NCBI Taxonomy" id="6238"/>
    <lineage>
        <taxon>Eukaryota</taxon>
        <taxon>Metazoa</taxon>
        <taxon>Ecdysozoa</taxon>
        <taxon>Nematoda</taxon>
        <taxon>Chromadorea</taxon>
        <taxon>Rhabditida</taxon>
        <taxon>Rhabditina</taxon>
        <taxon>Rhabditomorpha</taxon>
        <taxon>Rhabditoidea</taxon>
        <taxon>Rhabditidae</taxon>
        <taxon>Peloderinae</taxon>
        <taxon>Caenorhabditis</taxon>
    </lineage>
</organism>
<dbReference type="GO" id="GO:0030424">
    <property type="term" value="C:axon"/>
    <property type="evidence" value="ECO:0007669"/>
    <property type="project" value="UniProtKB-SubCell"/>
</dbReference>
<evidence type="ECO:0000256" key="8">
    <source>
        <dbReference type="ARBA" id="ARBA00034106"/>
    </source>
</evidence>
<evidence type="ECO:0000313" key="11">
    <source>
        <dbReference type="EMBL" id="ULT97607.1"/>
    </source>
</evidence>
<evidence type="ECO:0000256" key="1">
    <source>
        <dbReference type="ARBA" id="ARBA00004245"/>
    </source>
</evidence>
<dbReference type="PANTHER" id="PTHR18861">
    <property type="entry name" value="ELKS/RAB6-INTERACTING/CAST PROTEIN"/>
    <property type="match status" value="1"/>
</dbReference>
<keyword evidence="3" id="KW-0597">Phosphoprotein</keyword>
<proteinExistence type="predicted"/>
<evidence type="ECO:0000256" key="2">
    <source>
        <dbReference type="ARBA" id="ARBA00022490"/>
    </source>
</evidence>
<dbReference type="EMBL" id="CP090894">
    <property type="protein sequence ID" value="ULT97607.1"/>
    <property type="molecule type" value="Genomic_DNA"/>
</dbReference>